<keyword evidence="2" id="KW-1185">Reference proteome</keyword>
<comment type="caution">
    <text evidence="1">The sequence shown here is derived from an EMBL/GenBank/DDBJ whole genome shotgun (WGS) entry which is preliminary data.</text>
</comment>
<dbReference type="EMBL" id="JAHCLR010000001">
    <property type="protein sequence ID" value="MBS9532062.1"/>
    <property type="molecule type" value="Genomic_DNA"/>
</dbReference>
<dbReference type="Proteomes" id="UP001519535">
    <property type="component" value="Unassembled WGS sequence"/>
</dbReference>
<protein>
    <submittedName>
        <fullName evidence="1">Uncharacterized protein</fullName>
    </submittedName>
</protein>
<name>A0ABS5RDM3_9MYCO</name>
<proteinExistence type="predicted"/>
<evidence type="ECO:0000313" key="2">
    <source>
        <dbReference type="Proteomes" id="UP001519535"/>
    </source>
</evidence>
<organism evidence="1 2">
    <name type="scientific">Mycolicibacter acidiphilus</name>
    <dbReference type="NCBI Taxonomy" id="2835306"/>
    <lineage>
        <taxon>Bacteria</taxon>
        <taxon>Bacillati</taxon>
        <taxon>Actinomycetota</taxon>
        <taxon>Actinomycetes</taxon>
        <taxon>Mycobacteriales</taxon>
        <taxon>Mycobacteriaceae</taxon>
        <taxon>Mycolicibacter</taxon>
    </lineage>
</organism>
<gene>
    <name evidence="1" type="ORF">KIH27_00505</name>
</gene>
<accession>A0ABS5RDM3</accession>
<dbReference type="RefSeq" id="WP_214090946.1">
    <property type="nucleotide sequence ID" value="NZ_JAHCLR010000001.1"/>
</dbReference>
<sequence length="107" mass="11785">MTDGANVPPVAVRWRSSELKWGLAHPEVHGLGDALNGRIKAPVEPAPGYVTDDDRETYMIVASEDQICNAVVEVNEWLADRPNGAEPHADGFQKALAYRQRTETDDD</sequence>
<reference evidence="1 2" key="1">
    <citation type="submission" date="2021-05" db="EMBL/GenBank/DDBJ databases">
        <title>Mycobacterium acidophilum sp. nov., an extremely acid-tolerant member of the genus Mycobacterium.</title>
        <authorList>
            <person name="Xia J."/>
        </authorList>
    </citation>
    <scope>NUCLEOTIDE SEQUENCE [LARGE SCALE GENOMIC DNA]</scope>
    <source>
        <strain evidence="1 2">M1</strain>
    </source>
</reference>
<evidence type="ECO:0000313" key="1">
    <source>
        <dbReference type="EMBL" id="MBS9532062.1"/>
    </source>
</evidence>